<evidence type="ECO:0000256" key="9">
    <source>
        <dbReference type="ARBA" id="ARBA00022801"/>
    </source>
</evidence>
<dbReference type="Gene3D" id="1.10.287.600">
    <property type="entry name" value="Helix hairpin bin"/>
    <property type="match status" value="1"/>
</dbReference>
<feature type="coiled-coil region" evidence="16">
    <location>
        <begin position="416"/>
        <end position="443"/>
    </location>
</feature>
<dbReference type="Gene3D" id="3.40.50.1440">
    <property type="entry name" value="Tubulin/FtsZ, GTPase domain"/>
    <property type="match status" value="1"/>
</dbReference>
<dbReference type="GO" id="GO:0046872">
    <property type="term" value="F:metal ion binding"/>
    <property type="evidence" value="ECO:0007669"/>
    <property type="project" value="UniProtKB-KW"/>
</dbReference>
<dbReference type="Pfam" id="PF03953">
    <property type="entry name" value="Tubulin_C"/>
    <property type="match status" value="1"/>
</dbReference>
<dbReference type="FunFam" id="3.40.50.1440:FF:000007">
    <property type="entry name" value="Tubulin alpha chain"/>
    <property type="match status" value="1"/>
</dbReference>
<comment type="similarity">
    <text evidence="3 15">Belongs to the tubulin family.</text>
</comment>
<evidence type="ECO:0000256" key="4">
    <source>
        <dbReference type="ARBA" id="ARBA00011747"/>
    </source>
</evidence>
<dbReference type="InterPro" id="IPR018316">
    <property type="entry name" value="Tubulin/FtsZ_2-layer-sand-dom"/>
</dbReference>
<keyword evidence="10" id="KW-0460">Magnesium</keyword>
<feature type="domain" description="Tubulin/FtsZ GTPase" evidence="17">
    <location>
        <begin position="66"/>
        <end position="251"/>
    </location>
</feature>
<evidence type="ECO:0000256" key="7">
    <source>
        <dbReference type="ARBA" id="ARBA00022723"/>
    </source>
</evidence>
<dbReference type="InterPro" id="IPR036525">
    <property type="entry name" value="Tubulin/FtsZ_GTPase_sf"/>
</dbReference>
<dbReference type="GO" id="GO:0005200">
    <property type="term" value="F:structural constituent of cytoskeleton"/>
    <property type="evidence" value="ECO:0007669"/>
    <property type="project" value="InterPro"/>
</dbReference>
<dbReference type="PROSITE" id="PS00227">
    <property type="entry name" value="TUBULIN"/>
    <property type="match status" value="1"/>
</dbReference>
<evidence type="ECO:0000256" key="13">
    <source>
        <dbReference type="ARBA" id="ARBA00034296"/>
    </source>
</evidence>
<evidence type="ECO:0000256" key="15">
    <source>
        <dbReference type="RuleBase" id="RU000352"/>
    </source>
</evidence>
<keyword evidence="8 15" id="KW-0547">Nucleotide-binding</keyword>
<keyword evidence="9" id="KW-0378">Hydrolase</keyword>
<dbReference type="PRINTS" id="PR01162">
    <property type="entry name" value="ALPHATUBULIN"/>
</dbReference>
<evidence type="ECO:0000256" key="2">
    <source>
        <dbReference type="ARBA" id="ARBA00004245"/>
    </source>
</evidence>
<protein>
    <recommendedName>
        <fullName evidence="15">Tubulin alpha chain</fullName>
    </recommendedName>
</protein>
<dbReference type="AlphaFoldDB" id="A0A3B3ZQ39"/>
<keyword evidence="5" id="KW-0963">Cytoplasm</keyword>
<dbReference type="Proteomes" id="UP000261520">
    <property type="component" value="Unplaced"/>
</dbReference>
<dbReference type="SMART" id="SM00865">
    <property type="entry name" value="Tubulin_C"/>
    <property type="match status" value="1"/>
</dbReference>
<keyword evidence="12" id="KW-0206">Cytoskeleton</keyword>
<name>A0A3B3ZQ39_9GOBI</name>
<feature type="domain" description="Tubulin/FtsZ 2-layer sandwich" evidence="18">
    <location>
        <begin position="253"/>
        <end position="398"/>
    </location>
</feature>
<evidence type="ECO:0000256" key="6">
    <source>
        <dbReference type="ARBA" id="ARBA00022701"/>
    </source>
</evidence>
<evidence type="ECO:0000256" key="12">
    <source>
        <dbReference type="ARBA" id="ARBA00023212"/>
    </source>
</evidence>
<keyword evidence="7" id="KW-0479">Metal-binding</keyword>
<proteinExistence type="inferred from homology"/>
<evidence type="ECO:0000313" key="19">
    <source>
        <dbReference type="Ensembl" id="ENSPMGP00000006640.1"/>
    </source>
</evidence>
<dbReference type="CDD" id="cd02186">
    <property type="entry name" value="alpha_tubulin"/>
    <property type="match status" value="1"/>
</dbReference>
<evidence type="ECO:0000259" key="17">
    <source>
        <dbReference type="SMART" id="SM00864"/>
    </source>
</evidence>
<keyword evidence="16" id="KW-0175">Coiled coil</keyword>
<dbReference type="GO" id="GO:0005874">
    <property type="term" value="C:microtubule"/>
    <property type="evidence" value="ECO:0007669"/>
    <property type="project" value="UniProtKB-KW"/>
</dbReference>
<dbReference type="FunFam" id="1.10.287.600:FF:000001">
    <property type="entry name" value="Tubulin alpha chain"/>
    <property type="match status" value="1"/>
</dbReference>
<keyword evidence="20" id="KW-1185">Reference proteome</keyword>
<dbReference type="InterPro" id="IPR023123">
    <property type="entry name" value="Tubulin_C"/>
</dbReference>
<evidence type="ECO:0000256" key="3">
    <source>
        <dbReference type="ARBA" id="ARBA00009636"/>
    </source>
</evidence>
<comment type="subcellular location">
    <subcellularLocation>
        <location evidence="2">Cytoplasm</location>
        <location evidence="2">Cytoskeleton</location>
    </subcellularLocation>
</comment>
<comment type="function">
    <text evidence="13 15">Tubulin is the major constituent of microtubules, a cylinder consisting of laterally associated linear protofilaments composed of alpha- and beta-tubulin heterodimers. Microtubules grow by the addition of GTP-tubulin dimers to the microtubule end, where a stabilizing cap forms. Below the cap, tubulin dimers are in GDP-bound state, owing to GTPase activity of alpha-tubulin.</text>
</comment>
<dbReference type="InterPro" id="IPR037103">
    <property type="entry name" value="Tubulin/FtsZ-like_C"/>
</dbReference>
<reference evidence="19" key="1">
    <citation type="submission" date="2025-08" db="UniProtKB">
        <authorList>
            <consortium name="Ensembl"/>
        </authorList>
    </citation>
    <scope>IDENTIFICATION</scope>
</reference>
<sequence length="446" mass="50168">MVESDAAASPAHPKDSQWECISVHVGQAGVHIGNACWELYCQEHGIQPDGQMPGHHSLCSPDNFSFNTFFYETGAGKQVPRGVLVDLEPTVVDGVRSGAYRQLFHPDQLISGKEDAANNYARGYDLGQGIIQSVMDQIRKLSEQCSALQGFLLFHSFGGGTGSGFTSLLMELLFVIYPSPQLSTAIVEPYNSILTTHTNMDYSNCAFMMDNEALYNICQRNLNIPRLMYSNLNRLLSQQVSNITASLRFSGVLNFNLADLLTNLVPYPRIHFPLTSMAPVISPEKAYNEQLTVAEITKEVFQPTSLMVKCDTRQGKYMLCCLLYRGDVVHQEVNVAVARLKAKKMLHFVDWCPTGIKVGITHRPPTLVPGEDLAKVDRAVCMLSNSTVITEAWARLNRKFDLMFAKRAFVHWYLREGMEEREFSEARENMEMLQKEYKEVVRDTVE</sequence>
<dbReference type="PRINTS" id="PR01161">
    <property type="entry name" value="TUBULIN"/>
</dbReference>
<evidence type="ECO:0000259" key="18">
    <source>
        <dbReference type="SMART" id="SM00865"/>
    </source>
</evidence>
<dbReference type="SMART" id="SM00864">
    <property type="entry name" value="Tubulin"/>
    <property type="match status" value="1"/>
</dbReference>
<dbReference type="Ensembl" id="ENSPMGT00000007063.1">
    <property type="protein sequence ID" value="ENSPMGP00000006640.1"/>
    <property type="gene ID" value="ENSPMGG00000005265.1"/>
</dbReference>
<evidence type="ECO:0000256" key="16">
    <source>
        <dbReference type="SAM" id="Coils"/>
    </source>
</evidence>
<comment type="cofactor">
    <cofactor evidence="1">
        <name>Mg(2+)</name>
        <dbReference type="ChEBI" id="CHEBI:18420"/>
    </cofactor>
</comment>
<accession>A0A3B3ZQ39</accession>
<dbReference type="InterPro" id="IPR008280">
    <property type="entry name" value="Tub_FtsZ_C"/>
</dbReference>
<dbReference type="Pfam" id="PF00091">
    <property type="entry name" value="Tubulin"/>
    <property type="match status" value="1"/>
</dbReference>
<dbReference type="STRING" id="409849.ENSPMGP00000006640"/>
<evidence type="ECO:0000256" key="5">
    <source>
        <dbReference type="ARBA" id="ARBA00022490"/>
    </source>
</evidence>
<dbReference type="SUPFAM" id="SSF55307">
    <property type="entry name" value="Tubulin C-terminal domain-like"/>
    <property type="match status" value="1"/>
</dbReference>
<dbReference type="FunFam" id="3.30.1330.20:FF:000001">
    <property type="entry name" value="Tubulin alpha chain"/>
    <property type="match status" value="1"/>
</dbReference>
<evidence type="ECO:0000256" key="11">
    <source>
        <dbReference type="ARBA" id="ARBA00023134"/>
    </source>
</evidence>
<dbReference type="GO" id="GO:0007017">
    <property type="term" value="P:microtubule-based process"/>
    <property type="evidence" value="ECO:0007669"/>
    <property type="project" value="InterPro"/>
</dbReference>
<dbReference type="PANTHER" id="PTHR11588">
    <property type="entry name" value="TUBULIN"/>
    <property type="match status" value="1"/>
</dbReference>
<comment type="subunit">
    <text evidence="4 15">Dimer of alpha and beta chains. A typical microtubule is a hollow water-filled tube with an outer diameter of 25 nm and an inner diameter of 15 nM. Alpha-beta heterodimers associate head-to-tail to form protofilaments running lengthwise along the microtubule wall with the beta-tubulin subunit facing the microtubule plus end conferring a structural polarity. Microtubules usually have 13 protofilaments but different protofilament numbers can be found in some organisms and specialized cells.</text>
</comment>
<dbReference type="InterPro" id="IPR000217">
    <property type="entry name" value="Tubulin"/>
</dbReference>
<keyword evidence="6 15" id="KW-0493">Microtubule</keyword>
<evidence type="ECO:0000313" key="20">
    <source>
        <dbReference type="Proteomes" id="UP000261520"/>
    </source>
</evidence>
<dbReference type="Gene3D" id="3.30.1330.20">
    <property type="entry name" value="Tubulin/FtsZ, C-terminal domain"/>
    <property type="match status" value="1"/>
</dbReference>
<dbReference type="InterPro" id="IPR003008">
    <property type="entry name" value="Tubulin_FtsZ_GTPase"/>
</dbReference>
<comment type="catalytic activity">
    <reaction evidence="14">
        <text>GTP + H2O = GDP + phosphate + H(+)</text>
        <dbReference type="Rhea" id="RHEA:19669"/>
        <dbReference type="ChEBI" id="CHEBI:15377"/>
        <dbReference type="ChEBI" id="CHEBI:15378"/>
        <dbReference type="ChEBI" id="CHEBI:37565"/>
        <dbReference type="ChEBI" id="CHEBI:43474"/>
        <dbReference type="ChEBI" id="CHEBI:58189"/>
    </reaction>
    <physiologicalReaction direction="left-to-right" evidence="14">
        <dbReference type="Rhea" id="RHEA:19670"/>
    </physiologicalReaction>
</comment>
<evidence type="ECO:0000256" key="1">
    <source>
        <dbReference type="ARBA" id="ARBA00001946"/>
    </source>
</evidence>
<dbReference type="GO" id="GO:0005525">
    <property type="term" value="F:GTP binding"/>
    <property type="evidence" value="ECO:0007669"/>
    <property type="project" value="UniProtKB-UniRule"/>
</dbReference>
<keyword evidence="11 15" id="KW-0342">GTP-binding</keyword>
<dbReference type="InterPro" id="IPR017975">
    <property type="entry name" value="Tubulin_CS"/>
</dbReference>
<organism evidence="19 20">
    <name type="scientific">Periophthalmus magnuspinnatus</name>
    <dbReference type="NCBI Taxonomy" id="409849"/>
    <lineage>
        <taxon>Eukaryota</taxon>
        <taxon>Metazoa</taxon>
        <taxon>Chordata</taxon>
        <taxon>Craniata</taxon>
        <taxon>Vertebrata</taxon>
        <taxon>Euteleostomi</taxon>
        <taxon>Actinopterygii</taxon>
        <taxon>Neopterygii</taxon>
        <taxon>Teleostei</taxon>
        <taxon>Neoteleostei</taxon>
        <taxon>Acanthomorphata</taxon>
        <taxon>Gobiaria</taxon>
        <taxon>Gobiiformes</taxon>
        <taxon>Gobioidei</taxon>
        <taxon>Gobiidae</taxon>
        <taxon>Oxudercinae</taxon>
        <taxon>Periophthalmus</taxon>
    </lineage>
</organism>
<evidence type="ECO:0000256" key="14">
    <source>
        <dbReference type="ARBA" id="ARBA00049117"/>
    </source>
</evidence>
<reference evidence="19" key="2">
    <citation type="submission" date="2025-09" db="UniProtKB">
        <authorList>
            <consortium name="Ensembl"/>
        </authorList>
    </citation>
    <scope>IDENTIFICATION</scope>
</reference>
<dbReference type="GO" id="GO:0016787">
    <property type="term" value="F:hydrolase activity"/>
    <property type="evidence" value="ECO:0007669"/>
    <property type="project" value="UniProtKB-KW"/>
</dbReference>
<dbReference type="SUPFAM" id="SSF52490">
    <property type="entry name" value="Tubulin nucleotide-binding domain-like"/>
    <property type="match status" value="1"/>
</dbReference>
<dbReference type="InterPro" id="IPR002452">
    <property type="entry name" value="Alpha_tubulin"/>
</dbReference>
<evidence type="ECO:0000256" key="10">
    <source>
        <dbReference type="ARBA" id="ARBA00022842"/>
    </source>
</evidence>
<evidence type="ECO:0000256" key="8">
    <source>
        <dbReference type="ARBA" id="ARBA00022741"/>
    </source>
</evidence>